<dbReference type="AlphaFoldDB" id="A0A0V1H1T3"/>
<accession>A0A0V1H1T3</accession>
<dbReference type="Proteomes" id="UP000054805">
    <property type="component" value="Unassembled WGS sequence"/>
</dbReference>
<protein>
    <submittedName>
        <fullName evidence="1">Uncharacterized protein</fullName>
    </submittedName>
</protein>
<feature type="non-terminal residue" evidence="1">
    <location>
        <position position="1"/>
    </location>
</feature>
<keyword evidence="2" id="KW-1185">Reference proteome</keyword>
<dbReference type="EMBL" id="JYDS01000494">
    <property type="protein sequence ID" value="KRZ04465.1"/>
    <property type="molecule type" value="Genomic_DNA"/>
</dbReference>
<evidence type="ECO:0000313" key="2">
    <source>
        <dbReference type="Proteomes" id="UP000054805"/>
    </source>
</evidence>
<organism evidence="1 2">
    <name type="scientific">Trichinella pseudospiralis</name>
    <name type="common">Parasitic roundworm</name>
    <dbReference type="NCBI Taxonomy" id="6337"/>
    <lineage>
        <taxon>Eukaryota</taxon>
        <taxon>Metazoa</taxon>
        <taxon>Ecdysozoa</taxon>
        <taxon>Nematoda</taxon>
        <taxon>Enoplea</taxon>
        <taxon>Dorylaimia</taxon>
        <taxon>Trichinellida</taxon>
        <taxon>Trichinellidae</taxon>
        <taxon>Trichinella</taxon>
    </lineage>
</organism>
<proteinExistence type="predicted"/>
<sequence>LSNIGNSEFLIRGLLTEFTYALILAVGAPGNRVEFDRFLYKSCNKFASFEWVDCGQVL</sequence>
<evidence type="ECO:0000313" key="1">
    <source>
        <dbReference type="EMBL" id="KRZ04465.1"/>
    </source>
</evidence>
<comment type="caution">
    <text evidence="1">The sequence shown here is derived from an EMBL/GenBank/DDBJ whole genome shotgun (WGS) entry which is preliminary data.</text>
</comment>
<gene>
    <name evidence="1" type="ORF">T4B_5399</name>
</gene>
<name>A0A0V1H1T3_TRIPS</name>
<reference evidence="1 2" key="1">
    <citation type="submission" date="2015-01" db="EMBL/GenBank/DDBJ databases">
        <title>Evolution of Trichinella species and genotypes.</title>
        <authorList>
            <person name="Korhonen P.K."/>
            <person name="Edoardo P."/>
            <person name="Giuseppe L.R."/>
            <person name="Gasser R.B."/>
        </authorList>
    </citation>
    <scope>NUCLEOTIDE SEQUENCE [LARGE SCALE GENOMIC DNA]</scope>
    <source>
        <strain evidence="1">ISS588</strain>
    </source>
</reference>